<comment type="caution">
    <text evidence="1">The sequence shown here is derived from an EMBL/GenBank/DDBJ whole genome shotgun (WGS) entry which is preliminary data.</text>
</comment>
<dbReference type="Proteomes" id="UP000194857">
    <property type="component" value="Unassembled WGS sequence"/>
</dbReference>
<name>A0A241XS67_PSEAI</name>
<dbReference type="EMBL" id="NFFZ01000004">
    <property type="protein sequence ID" value="OTI62996.1"/>
    <property type="molecule type" value="Genomic_DNA"/>
</dbReference>
<accession>A0A241XS67</accession>
<evidence type="ECO:0000313" key="1">
    <source>
        <dbReference type="EMBL" id="OTI62996.1"/>
    </source>
</evidence>
<sequence>MQAKKPFICLFKNSAVELKTSVTAVDLRDAVARFFTSDVGMPLAHANSIPVDLIQDVPANFETRYTLAQDGWSLHVNAADSDPAGETKSRLGDIYVPEGTVRNTILAALRLYQEMGMGDPANRSDHIHDIATNGDDDISMDEWGIEKLCQSINFAVADPCAKPLVIVRSTSNDEILVQASHAVKVLYLEDNETGDDSDDLVVLGDIEMWKQEFDVVPSDLGDLIPQLKLSSSVEECDMGTVVLEINGGVVNSVRSDRPVRVLILDEDCEGGDSENIQEVNGQEVYVSDFQLTALDAGGNGIDPEFCRAVQEQILG</sequence>
<reference evidence="1 2" key="1">
    <citation type="submission" date="2017-05" db="EMBL/GenBank/DDBJ databases">
        <authorList>
            <person name="Song R."/>
            <person name="Chenine A.L."/>
            <person name="Ruprecht R.M."/>
        </authorList>
    </citation>
    <scope>NUCLEOTIDE SEQUENCE [LARGE SCALE GENOMIC DNA]</scope>
    <source>
        <strain evidence="1 2">S567_C10_BS</strain>
    </source>
</reference>
<proteinExistence type="predicted"/>
<organism evidence="1 2">
    <name type="scientific">Pseudomonas aeruginosa</name>
    <dbReference type="NCBI Taxonomy" id="287"/>
    <lineage>
        <taxon>Bacteria</taxon>
        <taxon>Pseudomonadati</taxon>
        <taxon>Pseudomonadota</taxon>
        <taxon>Gammaproteobacteria</taxon>
        <taxon>Pseudomonadales</taxon>
        <taxon>Pseudomonadaceae</taxon>
        <taxon>Pseudomonas</taxon>
    </lineage>
</organism>
<protein>
    <submittedName>
        <fullName evidence="1">Uncharacterized protein</fullName>
    </submittedName>
</protein>
<dbReference type="AlphaFoldDB" id="A0A241XS67"/>
<gene>
    <name evidence="1" type="ORF">CAZ10_09110</name>
</gene>
<dbReference type="RefSeq" id="WP_065085865.1">
    <property type="nucleotide sequence ID" value="NZ_NFFZ01000004.1"/>
</dbReference>
<evidence type="ECO:0000313" key="2">
    <source>
        <dbReference type="Proteomes" id="UP000194857"/>
    </source>
</evidence>